<evidence type="ECO:0000313" key="2">
    <source>
        <dbReference type="EMBL" id="CAK0860266.1"/>
    </source>
</evidence>
<protein>
    <submittedName>
        <fullName evidence="2">Uncharacterized protein</fullName>
    </submittedName>
</protein>
<feature type="compositionally biased region" description="Basic and acidic residues" evidence="1">
    <location>
        <begin position="47"/>
        <end position="57"/>
    </location>
</feature>
<dbReference type="EMBL" id="CAUYUJ010015960">
    <property type="protein sequence ID" value="CAK0860266.1"/>
    <property type="molecule type" value="Genomic_DNA"/>
</dbReference>
<keyword evidence="3" id="KW-1185">Reference proteome</keyword>
<name>A0ABN9UM95_9DINO</name>
<feature type="region of interest" description="Disordered" evidence="1">
    <location>
        <begin position="47"/>
        <end position="80"/>
    </location>
</feature>
<proteinExistence type="predicted"/>
<comment type="caution">
    <text evidence="2">The sequence shown here is derived from an EMBL/GenBank/DDBJ whole genome shotgun (WGS) entry which is preliminary data.</text>
</comment>
<organism evidence="2 3">
    <name type="scientific">Prorocentrum cordatum</name>
    <dbReference type="NCBI Taxonomy" id="2364126"/>
    <lineage>
        <taxon>Eukaryota</taxon>
        <taxon>Sar</taxon>
        <taxon>Alveolata</taxon>
        <taxon>Dinophyceae</taxon>
        <taxon>Prorocentrales</taxon>
        <taxon>Prorocentraceae</taxon>
        <taxon>Prorocentrum</taxon>
    </lineage>
</organism>
<reference evidence="2" key="1">
    <citation type="submission" date="2023-10" db="EMBL/GenBank/DDBJ databases">
        <authorList>
            <person name="Chen Y."/>
            <person name="Shah S."/>
            <person name="Dougan E. K."/>
            <person name="Thang M."/>
            <person name="Chan C."/>
        </authorList>
    </citation>
    <scope>NUCLEOTIDE SEQUENCE [LARGE SCALE GENOMIC DNA]</scope>
</reference>
<feature type="compositionally biased region" description="Polar residues" evidence="1">
    <location>
        <begin position="58"/>
        <end position="67"/>
    </location>
</feature>
<evidence type="ECO:0000256" key="1">
    <source>
        <dbReference type="SAM" id="MobiDB-lite"/>
    </source>
</evidence>
<gene>
    <name evidence="2" type="ORF">PCOR1329_LOCUS49273</name>
</gene>
<accession>A0ABN9UM95</accession>
<sequence length="102" mass="11714">MNLLSMQKEKETSALNIAKKNSKTCANSPVSIPSVVDSELGNRYHQCDHRGQQRESHTPQLTKTSLPRHSAEQNNVHKRHRDLIGILQLVRRRLEGTETDRY</sequence>
<evidence type="ECO:0000313" key="3">
    <source>
        <dbReference type="Proteomes" id="UP001189429"/>
    </source>
</evidence>
<dbReference type="Proteomes" id="UP001189429">
    <property type="component" value="Unassembled WGS sequence"/>
</dbReference>